<feature type="domain" description="EF-hand" evidence="1">
    <location>
        <begin position="58"/>
        <end position="93"/>
    </location>
</feature>
<dbReference type="PROSITE" id="PS50222">
    <property type="entry name" value="EF_HAND_2"/>
    <property type="match status" value="2"/>
</dbReference>
<evidence type="ECO:0000259" key="1">
    <source>
        <dbReference type="PROSITE" id="PS50222"/>
    </source>
</evidence>
<keyword evidence="3" id="KW-1185">Reference proteome</keyword>
<evidence type="ECO:0000313" key="3">
    <source>
        <dbReference type="Proteomes" id="UP000194218"/>
    </source>
</evidence>
<protein>
    <submittedName>
        <fullName evidence="2">Calcium-binding protein</fullName>
    </submittedName>
</protein>
<dbReference type="SUPFAM" id="SSF47473">
    <property type="entry name" value="EF-hand"/>
    <property type="match status" value="1"/>
</dbReference>
<sequence>MRTERSAGAQERIRLVFTLFDVNGNGVVEAEDFALMATRVVEAAPRSSENDKQAMRDALDGWWAALARELDRDRDGRVDYEEFGSFVLVPERFGTALDTFARALAALGDPDGDGRIARPDFLALMTAIGFRPDRTTALFDAFGPDSSDRVAVDTWIAGIRDYYAPQKSGTPVDLLVPAAGA</sequence>
<organism evidence="2 3">
    <name type="scientific">Streptomyces marincola</name>
    <dbReference type="NCBI Taxonomy" id="2878388"/>
    <lineage>
        <taxon>Bacteria</taxon>
        <taxon>Bacillati</taxon>
        <taxon>Actinomycetota</taxon>
        <taxon>Actinomycetes</taxon>
        <taxon>Kitasatosporales</taxon>
        <taxon>Streptomycetaceae</taxon>
        <taxon>Streptomyces</taxon>
    </lineage>
</organism>
<gene>
    <name evidence="2" type="ORF">CAG99_13190</name>
</gene>
<dbReference type="AlphaFoldDB" id="A0A1W7D5G1"/>
<dbReference type="Proteomes" id="UP000194218">
    <property type="component" value="Chromosome"/>
</dbReference>
<dbReference type="InterPro" id="IPR002048">
    <property type="entry name" value="EF_hand_dom"/>
</dbReference>
<dbReference type="Pfam" id="PF13499">
    <property type="entry name" value="EF-hand_7"/>
    <property type="match status" value="1"/>
</dbReference>
<proteinExistence type="predicted"/>
<dbReference type="KEGG" id="smao:CAG99_13190"/>
<evidence type="ECO:0000313" key="2">
    <source>
        <dbReference type="EMBL" id="ARQ72331.1"/>
    </source>
</evidence>
<dbReference type="OrthoDB" id="3530529at2"/>
<dbReference type="Gene3D" id="1.10.238.10">
    <property type="entry name" value="EF-hand"/>
    <property type="match status" value="1"/>
</dbReference>
<dbReference type="SMART" id="SM00054">
    <property type="entry name" value="EFh"/>
    <property type="match status" value="3"/>
</dbReference>
<dbReference type="CDD" id="cd00051">
    <property type="entry name" value="EFh"/>
    <property type="match status" value="1"/>
</dbReference>
<dbReference type="InterPro" id="IPR011992">
    <property type="entry name" value="EF-hand-dom_pair"/>
</dbReference>
<dbReference type="GO" id="GO:0005509">
    <property type="term" value="F:calcium ion binding"/>
    <property type="evidence" value="ECO:0007669"/>
    <property type="project" value="InterPro"/>
</dbReference>
<dbReference type="EMBL" id="CP021121">
    <property type="protein sequence ID" value="ARQ72331.1"/>
    <property type="molecule type" value="Genomic_DNA"/>
</dbReference>
<reference evidence="2 3" key="1">
    <citation type="submission" date="2017-05" db="EMBL/GenBank/DDBJ databases">
        <title>Complete genome sequence of Streptomyces sp. SCSIO 03032 revealed the diverse biosynthetic pathways for its bioactive secondary metabolites.</title>
        <authorList>
            <person name="Ma L."/>
            <person name="Zhu Y."/>
            <person name="Zhang W."/>
            <person name="Zhang G."/>
            <person name="Tian X."/>
            <person name="Zhang S."/>
            <person name="Zhang C."/>
        </authorList>
    </citation>
    <scope>NUCLEOTIDE SEQUENCE [LARGE SCALE GENOMIC DNA]</scope>
    <source>
        <strain evidence="2 3">SCSIO 03032</strain>
    </source>
</reference>
<dbReference type="PROSITE" id="PS00018">
    <property type="entry name" value="EF_HAND_1"/>
    <property type="match status" value="3"/>
</dbReference>
<name>A0A1W7D5G1_9ACTN</name>
<accession>A0A1W7D5G1</accession>
<feature type="domain" description="EF-hand" evidence="1">
    <location>
        <begin position="8"/>
        <end position="43"/>
    </location>
</feature>
<dbReference type="InterPro" id="IPR018247">
    <property type="entry name" value="EF_Hand_1_Ca_BS"/>
</dbReference>